<evidence type="ECO:0000256" key="1">
    <source>
        <dbReference type="SAM" id="SignalP"/>
    </source>
</evidence>
<proteinExistence type="predicted"/>
<dbReference type="InterPro" id="IPR025345">
    <property type="entry name" value="DUF4249"/>
</dbReference>
<evidence type="ECO:0000313" key="2">
    <source>
        <dbReference type="EMBL" id="TCD05931.1"/>
    </source>
</evidence>
<reference evidence="2 3" key="1">
    <citation type="submission" date="2019-02" db="EMBL/GenBank/DDBJ databases">
        <title>Pedobacter sp. RP-3-11 sp. nov., isolated from Arctic soil.</title>
        <authorList>
            <person name="Dahal R.H."/>
        </authorList>
    </citation>
    <scope>NUCLEOTIDE SEQUENCE [LARGE SCALE GENOMIC DNA]</scope>
    <source>
        <strain evidence="2 3">RP-3-11</strain>
    </source>
</reference>
<feature type="signal peptide" evidence="1">
    <location>
        <begin position="1"/>
        <end position="19"/>
    </location>
</feature>
<keyword evidence="1" id="KW-0732">Signal</keyword>
<name>A0A4R0NW63_9SPHI</name>
<feature type="chain" id="PRO_5020968484" evidence="1">
    <location>
        <begin position="20"/>
        <end position="262"/>
    </location>
</feature>
<dbReference type="Proteomes" id="UP000291485">
    <property type="component" value="Unassembled WGS sequence"/>
</dbReference>
<dbReference type="PROSITE" id="PS51257">
    <property type="entry name" value="PROKAR_LIPOPROTEIN"/>
    <property type="match status" value="1"/>
</dbReference>
<dbReference type="Pfam" id="PF14054">
    <property type="entry name" value="DUF4249"/>
    <property type="match status" value="1"/>
</dbReference>
<organism evidence="2 3">
    <name type="scientific">Pedobacter frigidisoli</name>
    <dbReference type="NCBI Taxonomy" id="2530455"/>
    <lineage>
        <taxon>Bacteria</taxon>
        <taxon>Pseudomonadati</taxon>
        <taxon>Bacteroidota</taxon>
        <taxon>Sphingobacteriia</taxon>
        <taxon>Sphingobacteriales</taxon>
        <taxon>Sphingobacteriaceae</taxon>
        <taxon>Pedobacter</taxon>
    </lineage>
</organism>
<protein>
    <submittedName>
        <fullName evidence="2">DUF4249 domain-containing protein</fullName>
    </submittedName>
</protein>
<dbReference type="RefSeq" id="WP_131560589.1">
    <property type="nucleotide sequence ID" value="NZ_SJSN01000012.1"/>
</dbReference>
<keyword evidence="3" id="KW-1185">Reference proteome</keyword>
<accession>A0A4R0NW63</accession>
<comment type="caution">
    <text evidence="2">The sequence shown here is derived from an EMBL/GenBank/DDBJ whole genome shotgun (WGS) entry which is preliminary data.</text>
</comment>
<dbReference type="OrthoDB" id="637707at2"/>
<evidence type="ECO:0000313" key="3">
    <source>
        <dbReference type="Proteomes" id="UP000291485"/>
    </source>
</evidence>
<dbReference type="EMBL" id="SJSN01000012">
    <property type="protein sequence ID" value="TCD05931.1"/>
    <property type="molecule type" value="Genomic_DNA"/>
</dbReference>
<gene>
    <name evidence="2" type="ORF">EZ449_15860</name>
</gene>
<dbReference type="AlphaFoldDB" id="A0A4R0NW63"/>
<sequence>MKKYLILMAIAVIFLSACEKVVELDLGEESGKLVIEANLSNTPGQQVIRISENVPFTNTNNYPPVSGAQVSITDQNGTRYGFTEGSSGTYLVNNTSGSPGSIYTMHVLLNGKAYTATSKMPETVSLDSISFKKGNFGDDGSRQITVHYTDPKGLANQYRFVMFVNDEQVKAILVNNDDFTDGNKITQELRQEDIDINIGDRVRIEMQCIDKPVYTYFSTLRNQSSDGPGGSVTPSDPPTNISPVTLGYFSAYTTSTKTITVK</sequence>